<feature type="region of interest" description="Disordered" evidence="1">
    <location>
        <begin position="32"/>
        <end position="87"/>
    </location>
</feature>
<dbReference type="PROSITE" id="PS51257">
    <property type="entry name" value="PROKAR_LIPOPROTEIN"/>
    <property type="match status" value="1"/>
</dbReference>
<dbReference type="Proteomes" id="UP001180020">
    <property type="component" value="Unassembled WGS sequence"/>
</dbReference>
<organism evidence="3 4">
    <name type="scientific">Acorus calamus</name>
    <name type="common">Sweet flag</name>
    <dbReference type="NCBI Taxonomy" id="4465"/>
    <lineage>
        <taxon>Eukaryota</taxon>
        <taxon>Viridiplantae</taxon>
        <taxon>Streptophyta</taxon>
        <taxon>Embryophyta</taxon>
        <taxon>Tracheophyta</taxon>
        <taxon>Spermatophyta</taxon>
        <taxon>Magnoliopsida</taxon>
        <taxon>Liliopsida</taxon>
        <taxon>Acoraceae</taxon>
        <taxon>Acorus</taxon>
    </lineage>
</organism>
<reference evidence="3" key="1">
    <citation type="journal article" date="2023" name="Nat. Commun.">
        <title>Diploid and tetraploid genomes of Acorus and the evolution of monocots.</title>
        <authorList>
            <person name="Ma L."/>
            <person name="Liu K.W."/>
            <person name="Li Z."/>
            <person name="Hsiao Y.Y."/>
            <person name="Qi Y."/>
            <person name="Fu T."/>
            <person name="Tang G.D."/>
            <person name="Zhang D."/>
            <person name="Sun W.H."/>
            <person name="Liu D.K."/>
            <person name="Li Y."/>
            <person name="Chen G.Z."/>
            <person name="Liu X.D."/>
            <person name="Liao X.Y."/>
            <person name="Jiang Y.T."/>
            <person name="Yu X."/>
            <person name="Hao Y."/>
            <person name="Huang J."/>
            <person name="Zhao X.W."/>
            <person name="Ke S."/>
            <person name="Chen Y.Y."/>
            <person name="Wu W.L."/>
            <person name="Hsu J.L."/>
            <person name="Lin Y.F."/>
            <person name="Huang M.D."/>
            <person name="Li C.Y."/>
            <person name="Huang L."/>
            <person name="Wang Z.W."/>
            <person name="Zhao X."/>
            <person name="Zhong W.Y."/>
            <person name="Peng D.H."/>
            <person name="Ahmad S."/>
            <person name="Lan S."/>
            <person name="Zhang J.S."/>
            <person name="Tsai W.C."/>
            <person name="Van de Peer Y."/>
            <person name="Liu Z.J."/>
        </authorList>
    </citation>
    <scope>NUCLEOTIDE SEQUENCE</scope>
    <source>
        <strain evidence="3">CP</strain>
    </source>
</reference>
<accession>A0AAV9E5W9</accession>
<keyword evidence="2" id="KW-0732">Signal</keyword>
<feature type="compositionally biased region" description="Gly residues" evidence="1">
    <location>
        <begin position="73"/>
        <end position="82"/>
    </location>
</feature>
<evidence type="ECO:0000313" key="3">
    <source>
        <dbReference type="EMBL" id="KAK1308385.1"/>
    </source>
</evidence>
<feature type="compositionally biased region" description="Gly residues" evidence="1">
    <location>
        <begin position="39"/>
        <end position="52"/>
    </location>
</feature>
<dbReference type="EMBL" id="JAUJYO010000009">
    <property type="protein sequence ID" value="KAK1308385.1"/>
    <property type="molecule type" value="Genomic_DNA"/>
</dbReference>
<feature type="signal peptide" evidence="2">
    <location>
        <begin position="1"/>
        <end position="20"/>
    </location>
</feature>
<feature type="chain" id="PRO_5043552603" description="Glycine-rich protein" evidence="2">
    <location>
        <begin position="21"/>
        <end position="118"/>
    </location>
</feature>
<dbReference type="PANTHER" id="PTHR36040">
    <property type="entry name" value="OS04G0188500 PROTEIN"/>
    <property type="match status" value="1"/>
</dbReference>
<evidence type="ECO:0000256" key="2">
    <source>
        <dbReference type="SAM" id="SignalP"/>
    </source>
</evidence>
<comment type="caution">
    <text evidence="3">The sequence shown here is derived from an EMBL/GenBank/DDBJ whole genome shotgun (WGS) entry which is preliminary data.</text>
</comment>
<proteinExistence type="predicted"/>
<dbReference type="PANTHER" id="PTHR36040:SF3">
    <property type="entry name" value="OS04G0188500 PROTEIN"/>
    <property type="match status" value="1"/>
</dbReference>
<dbReference type="AlphaFoldDB" id="A0AAV9E5W9"/>
<sequence>MNMKVAAVLLMMFMVSSCLAMSRKDLVDEVSGQSFRQEGTGGGITEGGGSSGYSGSSTNNHHIINRPDFGKWANGGNGGGNDGGDDGYKAGFTDVQEYFEVFESEENSRLHGSIRIIH</sequence>
<name>A0AAV9E5W9_ACOCL</name>
<evidence type="ECO:0000313" key="4">
    <source>
        <dbReference type="Proteomes" id="UP001180020"/>
    </source>
</evidence>
<keyword evidence="4" id="KW-1185">Reference proteome</keyword>
<gene>
    <name evidence="3" type="ORF">QJS10_CPA09g01776</name>
</gene>
<protein>
    <recommendedName>
        <fullName evidence="5">Glycine-rich protein</fullName>
    </recommendedName>
</protein>
<evidence type="ECO:0000256" key="1">
    <source>
        <dbReference type="SAM" id="MobiDB-lite"/>
    </source>
</evidence>
<evidence type="ECO:0008006" key="5">
    <source>
        <dbReference type="Google" id="ProtNLM"/>
    </source>
</evidence>
<reference evidence="3" key="2">
    <citation type="submission" date="2023-06" db="EMBL/GenBank/DDBJ databases">
        <authorList>
            <person name="Ma L."/>
            <person name="Liu K.-W."/>
            <person name="Li Z."/>
            <person name="Hsiao Y.-Y."/>
            <person name="Qi Y."/>
            <person name="Fu T."/>
            <person name="Tang G."/>
            <person name="Zhang D."/>
            <person name="Sun W.-H."/>
            <person name="Liu D.-K."/>
            <person name="Li Y."/>
            <person name="Chen G.-Z."/>
            <person name="Liu X.-D."/>
            <person name="Liao X.-Y."/>
            <person name="Jiang Y.-T."/>
            <person name="Yu X."/>
            <person name="Hao Y."/>
            <person name="Huang J."/>
            <person name="Zhao X.-W."/>
            <person name="Ke S."/>
            <person name="Chen Y.-Y."/>
            <person name="Wu W.-L."/>
            <person name="Hsu J.-L."/>
            <person name="Lin Y.-F."/>
            <person name="Huang M.-D."/>
            <person name="Li C.-Y."/>
            <person name="Huang L."/>
            <person name="Wang Z.-W."/>
            <person name="Zhao X."/>
            <person name="Zhong W.-Y."/>
            <person name="Peng D.-H."/>
            <person name="Ahmad S."/>
            <person name="Lan S."/>
            <person name="Zhang J.-S."/>
            <person name="Tsai W.-C."/>
            <person name="Van De Peer Y."/>
            <person name="Liu Z.-J."/>
        </authorList>
    </citation>
    <scope>NUCLEOTIDE SEQUENCE</scope>
    <source>
        <strain evidence="3">CP</strain>
        <tissue evidence="3">Leaves</tissue>
    </source>
</reference>